<reference evidence="2 3" key="1">
    <citation type="submission" date="2019-03" db="EMBL/GenBank/DDBJ databases">
        <title>Genomics of glacier-inhabiting Cryobacterium strains.</title>
        <authorList>
            <person name="Liu Q."/>
            <person name="Xin Y.-H."/>
        </authorList>
    </citation>
    <scope>NUCLEOTIDE SEQUENCE [LARGE SCALE GENOMIC DNA]</scope>
    <source>
        <strain evidence="3">TMT1-22</strain>
    </source>
</reference>
<name>A0AAQ2C847_9MICO</name>
<evidence type="ECO:0000313" key="2">
    <source>
        <dbReference type="EMBL" id="TFC51647.1"/>
    </source>
</evidence>
<feature type="compositionally biased region" description="Basic and acidic residues" evidence="1">
    <location>
        <begin position="1"/>
        <end position="13"/>
    </location>
</feature>
<comment type="caution">
    <text evidence="2">The sequence shown here is derived from an EMBL/GenBank/DDBJ whole genome shotgun (WGS) entry which is preliminary data.</text>
</comment>
<dbReference type="Proteomes" id="UP000297403">
    <property type="component" value="Unassembled WGS sequence"/>
</dbReference>
<evidence type="ECO:0000256" key="1">
    <source>
        <dbReference type="SAM" id="MobiDB-lite"/>
    </source>
</evidence>
<protein>
    <submittedName>
        <fullName evidence="2">Uncharacterized protein</fullName>
    </submittedName>
</protein>
<keyword evidence="3" id="KW-1185">Reference proteome</keyword>
<dbReference type="EMBL" id="SOFY01000013">
    <property type="protein sequence ID" value="TFC51647.1"/>
    <property type="molecule type" value="Genomic_DNA"/>
</dbReference>
<feature type="region of interest" description="Disordered" evidence="1">
    <location>
        <begin position="224"/>
        <end position="245"/>
    </location>
</feature>
<gene>
    <name evidence="2" type="ORF">E3O49_03125</name>
</gene>
<accession>A0AAQ2C847</accession>
<organism evidence="2 3">
    <name type="scientific">Cryobacterium shii</name>
    <dbReference type="NCBI Taxonomy" id="1259235"/>
    <lineage>
        <taxon>Bacteria</taxon>
        <taxon>Bacillati</taxon>
        <taxon>Actinomycetota</taxon>
        <taxon>Actinomycetes</taxon>
        <taxon>Micrococcales</taxon>
        <taxon>Microbacteriaceae</taxon>
        <taxon>Cryobacterium</taxon>
    </lineage>
</organism>
<dbReference type="AlphaFoldDB" id="A0AAQ2C847"/>
<dbReference type="RefSeq" id="WP_134366682.1">
    <property type="nucleotide sequence ID" value="NZ_SOFY01000013.1"/>
</dbReference>
<proteinExistence type="predicted"/>
<sequence>MSPTDEASRRGEARGPSPFASEVGAPAGPISLLRRQEIESVQRELELLAPTEEARLESVHKYRDAVFSQYFRDRPVFTLTWPDSLYIPAEADFKRYWFVAPPGDHRYRYRWSNTEKGQPAGSSASEKDGRLFSWVNVSALNPSYIGFAGTGVSITPRASLSTVTVSADIDLVTETRWWHMPGTPAGFAHFAYRGTAYLAGWEIDPVTGQWELLGHSVHAVCSGSARAGRAGPSSIHSGRRSPTCR</sequence>
<feature type="region of interest" description="Disordered" evidence="1">
    <location>
        <begin position="1"/>
        <end position="28"/>
    </location>
</feature>
<evidence type="ECO:0000313" key="3">
    <source>
        <dbReference type="Proteomes" id="UP000297403"/>
    </source>
</evidence>